<dbReference type="Proteomes" id="UP000821866">
    <property type="component" value="Chromosome 4"/>
</dbReference>
<organism evidence="2 3">
    <name type="scientific">Rhipicephalus microplus</name>
    <name type="common">Cattle tick</name>
    <name type="synonym">Boophilus microplus</name>
    <dbReference type="NCBI Taxonomy" id="6941"/>
    <lineage>
        <taxon>Eukaryota</taxon>
        <taxon>Metazoa</taxon>
        <taxon>Ecdysozoa</taxon>
        <taxon>Arthropoda</taxon>
        <taxon>Chelicerata</taxon>
        <taxon>Arachnida</taxon>
        <taxon>Acari</taxon>
        <taxon>Parasitiformes</taxon>
        <taxon>Ixodida</taxon>
        <taxon>Ixodoidea</taxon>
        <taxon>Ixodidae</taxon>
        <taxon>Rhipicephalinae</taxon>
        <taxon>Rhipicephalus</taxon>
        <taxon>Boophilus</taxon>
    </lineage>
</organism>
<protein>
    <recommendedName>
        <fullName evidence="4">Transposase domain-containing protein</fullName>
    </recommendedName>
</protein>
<evidence type="ECO:0000313" key="2">
    <source>
        <dbReference type="EMBL" id="KAH8029250.1"/>
    </source>
</evidence>
<name>A0A9J6E4P2_RHIMP</name>
<gene>
    <name evidence="2" type="ORF">HPB51_024424</name>
</gene>
<comment type="caution">
    <text evidence="2">The sequence shown here is derived from an EMBL/GenBank/DDBJ whole genome shotgun (WGS) entry which is preliminary data.</text>
</comment>
<proteinExistence type="predicted"/>
<evidence type="ECO:0000256" key="1">
    <source>
        <dbReference type="SAM" id="MobiDB-lite"/>
    </source>
</evidence>
<evidence type="ECO:0000313" key="3">
    <source>
        <dbReference type="Proteomes" id="UP000821866"/>
    </source>
</evidence>
<accession>A0A9J6E4P2</accession>
<feature type="compositionally biased region" description="Polar residues" evidence="1">
    <location>
        <begin position="38"/>
        <end position="49"/>
    </location>
</feature>
<dbReference type="VEuPathDB" id="VectorBase:LOC119161541"/>
<sequence>MERKRKYNLYISDPTHDVPVRSKHRSKKTVSLDASPLPTLQNGSVQSPDLFSVVASEETLCDRSHPPVNDDSDCSGKSVESACIKSPDPTDVDSPNTDASSESSDAETSGDEAHACEPSDANADMVRLIPVSHESQICDILKTAEVVPAQSSPFFDVTDITTGIGYRSIPVGPNDVSLTFNTDGVPLFESSKFGFWPLLAQINELTYKDRVQRLVLAGLWFGPKKPVMNTFLLPFVKSLNVLSSTGMTWEDSHGQKKNMKVFPGPCTVDSVERCEVMGMTQFNGKYGCAWCEHPGDVIAKGNGHCRVYPVSTSAIKLRTNESFQHHAQKARRKQEQVSRGIKATSVLTLLNHFDFPTGFVVDYMRAVCAGFVKATTLLWLNSKRCRSFKLRLHLSELNEKLLSLQPIWEISRLPR</sequence>
<dbReference type="PANTHER" id="PTHR46579">
    <property type="entry name" value="F5/8 TYPE C DOMAIN-CONTAINING PROTEIN-RELATED"/>
    <property type="match status" value="1"/>
</dbReference>
<feature type="region of interest" description="Disordered" evidence="1">
    <location>
        <begin position="1"/>
        <end position="120"/>
    </location>
</feature>
<dbReference type="PANTHER" id="PTHR46579:SF1">
    <property type="entry name" value="F5_8 TYPE C DOMAIN-CONTAINING PROTEIN"/>
    <property type="match status" value="1"/>
</dbReference>
<evidence type="ECO:0008006" key="4">
    <source>
        <dbReference type="Google" id="ProtNLM"/>
    </source>
</evidence>
<keyword evidence="3" id="KW-1185">Reference proteome</keyword>
<reference evidence="2" key="2">
    <citation type="submission" date="2021-09" db="EMBL/GenBank/DDBJ databases">
        <authorList>
            <person name="Jia N."/>
            <person name="Wang J."/>
            <person name="Shi W."/>
            <person name="Du L."/>
            <person name="Sun Y."/>
            <person name="Zhan W."/>
            <person name="Jiang J."/>
            <person name="Wang Q."/>
            <person name="Zhang B."/>
            <person name="Ji P."/>
            <person name="Sakyi L.B."/>
            <person name="Cui X."/>
            <person name="Yuan T."/>
            <person name="Jiang B."/>
            <person name="Yang W."/>
            <person name="Lam T.T.-Y."/>
            <person name="Chang Q."/>
            <person name="Ding S."/>
            <person name="Wang X."/>
            <person name="Zhu J."/>
            <person name="Ruan X."/>
            <person name="Zhao L."/>
            <person name="Wei J."/>
            <person name="Que T."/>
            <person name="Du C."/>
            <person name="Cheng J."/>
            <person name="Dai P."/>
            <person name="Han X."/>
            <person name="Huang E."/>
            <person name="Gao Y."/>
            <person name="Liu J."/>
            <person name="Shao H."/>
            <person name="Ye R."/>
            <person name="Li L."/>
            <person name="Wei W."/>
            <person name="Wang X."/>
            <person name="Wang C."/>
            <person name="Huo Q."/>
            <person name="Li W."/>
            <person name="Guo W."/>
            <person name="Chen H."/>
            <person name="Chen S."/>
            <person name="Zhou L."/>
            <person name="Zhou L."/>
            <person name="Ni X."/>
            <person name="Tian J."/>
            <person name="Zhou Y."/>
            <person name="Sheng Y."/>
            <person name="Liu T."/>
            <person name="Pan Y."/>
            <person name="Xia L."/>
            <person name="Li J."/>
            <person name="Zhao F."/>
            <person name="Cao W."/>
        </authorList>
    </citation>
    <scope>NUCLEOTIDE SEQUENCE</scope>
    <source>
        <strain evidence="2">Rmic-2018</strain>
        <tissue evidence="2">Larvae</tissue>
    </source>
</reference>
<reference evidence="2" key="1">
    <citation type="journal article" date="2020" name="Cell">
        <title>Large-Scale Comparative Analyses of Tick Genomes Elucidate Their Genetic Diversity and Vector Capacities.</title>
        <authorList>
            <consortium name="Tick Genome and Microbiome Consortium (TIGMIC)"/>
            <person name="Jia N."/>
            <person name="Wang J."/>
            <person name="Shi W."/>
            <person name="Du L."/>
            <person name="Sun Y."/>
            <person name="Zhan W."/>
            <person name="Jiang J.F."/>
            <person name="Wang Q."/>
            <person name="Zhang B."/>
            <person name="Ji P."/>
            <person name="Bell-Sakyi L."/>
            <person name="Cui X.M."/>
            <person name="Yuan T.T."/>
            <person name="Jiang B.G."/>
            <person name="Yang W.F."/>
            <person name="Lam T.T."/>
            <person name="Chang Q.C."/>
            <person name="Ding S.J."/>
            <person name="Wang X.J."/>
            <person name="Zhu J.G."/>
            <person name="Ruan X.D."/>
            <person name="Zhao L."/>
            <person name="Wei J.T."/>
            <person name="Ye R.Z."/>
            <person name="Que T.C."/>
            <person name="Du C.H."/>
            <person name="Zhou Y.H."/>
            <person name="Cheng J.X."/>
            <person name="Dai P.F."/>
            <person name="Guo W.B."/>
            <person name="Han X.H."/>
            <person name="Huang E.J."/>
            <person name="Li L.F."/>
            <person name="Wei W."/>
            <person name="Gao Y.C."/>
            <person name="Liu J.Z."/>
            <person name="Shao H.Z."/>
            <person name="Wang X."/>
            <person name="Wang C.C."/>
            <person name="Yang T.C."/>
            <person name="Huo Q.B."/>
            <person name="Li W."/>
            <person name="Chen H.Y."/>
            <person name="Chen S.E."/>
            <person name="Zhou L.G."/>
            <person name="Ni X.B."/>
            <person name="Tian J.H."/>
            <person name="Sheng Y."/>
            <person name="Liu T."/>
            <person name="Pan Y.S."/>
            <person name="Xia L.Y."/>
            <person name="Li J."/>
            <person name="Zhao F."/>
            <person name="Cao W.C."/>
        </authorList>
    </citation>
    <scope>NUCLEOTIDE SEQUENCE</scope>
    <source>
        <strain evidence="2">Rmic-2018</strain>
    </source>
</reference>
<dbReference type="EMBL" id="JABSTU010000006">
    <property type="protein sequence ID" value="KAH8029250.1"/>
    <property type="molecule type" value="Genomic_DNA"/>
</dbReference>
<dbReference type="AlphaFoldDB" id="A0A9J6E4P2"/>